<dbReference type="Pfam" id="PF09527">
    <property type="entry name" value="ATPase_gene1"/>
    <property type="match status" value="1"/>
</dbReference>
<sequence>MKEYGKYSAIAFQLLAIVFLGTYAGYRIDMKLPEVKPLFTVVLSLASIGIGLYVTLKDLTKK</sequence>
<dbReference type="InterPro" id="IPR032820">
    <property type="entry name" value="ATPase_put"/>
</dbReference>
<keyword evidence="1" id="KW-0812">Transmembrane</keyword>
<reference evidence="2" key="1">
    <citation type="journal article" date="2021" name="PeerJ">
        <title>Extensive microbial diversity within the chicken gut microbiome revealed by metagenomics and culture.</title>
        <authorList>
            <person name="Gilroy R."/>
            <person name="Ravi A."/>
            <person name="Getino M."/>
            <person name="Pursley I."/>
            <person name="Horton D.L."/>
            <person name="Alikhan N.F."/>
            <person name="Baker D."/>
            <person name="Gharbi K."/>
            <person name="Hall N."/>
            <person name="Watson M."/>
            <person name="Adriaenssens E.M."/>
            <person name="Foster-Nyarko E."/>
            <person name="Jarju S."/>
            <person name="Secka A."/>
            <person name="Antonio M."/>
            <person name="Oren A."/>
            <person name="Chaudhuri R.R."/>
            <person name="La Ragione R."/>
            <person name="Hildebrand F."/>
            <person name="Pallen M.J."/>
        </authorList>
    </citation>
    <scope>NUCLEOTIDE SEQUENCE</scope>
    <source>
        <strain evidence="2">Gambia16-930</strain>
    </source>
</reference>
<dbReference type="EMBL" id="DXGG01000186">
    <property type="protein sequence ID" value="HIW87788.1"/>
    <property type="molecule type" value="Genomic_DNA"/>
</dbReference>
<evidence type="ECO:0000313" key="2">
    <source>
        <dbReference type="EMBL" id="HIW87788.1"/>
    </source>
</evidence>
<comment type="caution">
    <text evidence="2">The sequence shown here is derived from an EMBL/GenBank/DDBJ whole genome shotgun (WGS) entry which is preliminary data.</text>
</comment>
<keyword evidence="1" id="KW-1133">Transmembrane helix</keyword>
<accession>A0A9D1RIN4</accession>
<dbReference type="AlphaFoldDB" id="A0A9D1RIN4"/>
<organism evidence="2 3">
    <name type="scientific">Candidatus Onthomorpha intestinigallinarum</name>
    <dbReference type="NCBI Taxonomy" id="2840880"/>
    <lineage>
        <taxon>Bacteria</taxon>
        <taxon>Pseudomonadati</taxon>
        <taxon>Bacteroidota</taxon>
        <taxon>Bacteroidia</taxon>
        <taxon>Bacteroidales</taxon>
        <taxon>Candidatus Onthomorpha</taxon>
    </lineage>
</organism>
<keyword evidence="1" id="KW-0472">Membrane</keyword>
<evidence type="ECO:0000256" key="1">
    <source>
        <dbReference type="SAM" id="Phobius"/>
    </source>
</evidence>
<name>A0A9D1RIN4_9BACT</name>
<feature type="transmembrane region" description="Helical" evidence="1">
    <location>
        <begin position="38"/>
        <end position="56"/>
    </location>
</feature>
<evidence type="ECO:0000313" key="3">
    <source>
        <dbReference type="Proteomes" id="UP000824267"/>
    </source>
</evidence>
<dbReference type="Proteomes" id="UP000824267">
    <property type="component" value="Unassembled WGS sequence"/>
</dbReference>
<feature type="transmembrane region" description="Helical" evidence="1">
    <location>
        <begin position="7"/>
        <end position="26"/>
    </location>
</feature>
<protein>
    <submittedName>
        <fullName evidence="2">AtpZ/AtpI family protein</fullName>
    </submittedName>
</protein>
<reference evidence="2" key="2">
    <citation type="submission" date="2021-04" db="EMBL/GenBank/DDBJ databases">
        <authorList>
            <person name="Gilroy R."/>
        </authorList>
    </citation>
    <scope>NUCLEOTIDE SEQUENCE</scope>
    <source>
        <strain evidence="2">Gambia16-930</strain>
    </source>
</reference>
<proteinExistence type="predicted"/>
<gene>
    <name evidence="2" type="ORF">IAC47_05900</name>
</gene>